<name>A0AAX4AYK3_STRPA</name>
<evidence type="ECO:0000256" key="1">
    <source>
        <dbReference type="SAM" id="MobiDB-lite"/>
    </source>
</evidence>
<sequence length="46" mass="5483">MGIRQWWQALKKEKKRKELIRAAQKLENKVDPSIPKKTLPKNRAVK</sequence>
<dbReference type="RefSeq" id="WP_176745968.1">
    <property type="nucleotide sequence ID" value="NZ_CP133988.1"/>
</dbReference>
<proteinExistence type="predicted"/>
<evidence type="ECO:0000313" key="3">
    <source>
        <dbReference type="Proteomes" id="UP001248323"/>
    </source>
</evidence>
<feature type="region of interest" description="Disordered" evidence="1">
    <location>
        <begin position="27"/>
        <end position="46"/>
    </location>
</feature>
<reference evidence="2" key="1">
    <citation type="submission" date="2023-09" db="EMBL/GenBank/DDBJ databases">
        <title>Streptococcus_parasanguinius_hifiasm_complete_genome_Zymo_Research_ D6332.</title>
        <authorList>
            <person name="Damerum A."/>
        </authorList>
    </citation>
    <scope>NUCLEOTIDE SEQUENCE</scope>
    <source>
        <strain evidence="2">B-1756</strain>
    </source>
</reference>
<accession>A0AAX4AYK3</accession>
<gene>
    <name evidence="2" type="ORF">RDV49_02230</name>
</gene>
<organism evidence="2 3">
    <name type="scientific">Streptococcus parasanguinis</name>
    <dbReference type="NCBI Taxonomy" id="1318"/>
    <lineage>
        <taxon>Bacteria</taxon>
        <taxon>Bacillati</taxon>
        <taxon>Bacillota</taxon>
        <taxon>Bacilli</taxon>
        <taxon>Lactobacillales</taxon>
        <taxon>Streptococcaceae</taxon>
        <taxon>Streptococcus</taxon>
    </lineage>
</organism>
<protein>
    <submittedName>
        <fullName evidence="2">Uncharacterized protein</fullName>
    </submittedName>
</protein>
<dbReference type="EMBL" id="CP133988">
    <property type="protein sequence ID" value="WNB83697.1"/>
    <property type="molecule type" value="Genomic_DNA"/>
</dbReference>
<dbReference type="Proteomes" id="UP001248323">
    <property type="component" value="Chromosome"/>
</dbReference>
<evidence type="ECO:0000313" key="2">
    <source>
        <dbReference type="EMBL" id="WNB83697.1"/>
    </source>
</evidence>
<dbReference type="AlphaFoldDB" id="A0AAX4AYK3"/>